<name>A0AA35URV1_LACSI</name>
<keyword evidence="3" id="KW-1185">Reference proteome</keyword>
<dbReference type="AlphaFoldDB" id="A0AA35URV1"/>
<sequence length="262" mass="29240">MRRSRGIFFPREGTRATSSTRFLLTFCPSIFAFLPQRTLLTFSLNSSLASAHPLGRELTAEEWESFQLRFGFVSEHGVQIPFPDASLYSPPEGKVSTLIALFEAGLCFPIMDFFNLSIREYGLSVMELTPITIYKIVGFELLCRALGHHQTVLMFKHFFNASNQSGTWNFSLRYPRTKVYVDRAPTLFGAEKELVGSLEKVSINGVDEIISLEKALQGLVDGDLECRDVDLVETLPPSVSSWGIEAIVGSESVIVTDEDPDL</sequence>
<evidence type="ECO:0000313" key="2">
    <source>
        <dbReference type="EMBL" id="CAI9263906.1"/>
    </source>
</evidence>
<dbReference type="Pfam" id="PF04195">
    <property type="entry name" value="Transposase_28"/>
    <property type="match status" value="1"/>
</dbReference>
<accession>A0AA35URV1</accession>
<dbReference type="InterPro" id="IPR007321">
    <property type="entry name" value="Transposase_28"/>
</dbReference>
<evidence type="ECO:0000313" key="3">
    <source>
        <dbReference type="Proteomes" id="UP001177003"/>
    </source>
</evidence>
<dbReference type="Proteomes" id="UP001177003">
    <property type="component" value="Chromosome 0"/>
</dbReference>
<evidence type="ECO:0000259" key="1">
    <source>
        <dbReference type="Pfam" id="PF04195"/>
    </source>
</evidence>
<reference evidence="2" key="1">
    <citation type="submission" date="2023-04" db="EMBL/GenBank/DDBJ databases">
        <authorList>
            <person name="Vijverberg K."/>
            <person name="Xiong W."/>
            <person name="Schranz E."/>
        </authorList>
    </citation>
    <scope>NUCLEOTIDE SEQUENCE</scope>
</reference>
<dbReference type="EMBL" id="OX465086">
    <property type="protein sequence ID" value="CAI9263906.1"/>
    <property type="molecule type" value="Genomic_DNA"/>
</dbReference>
<proteinExistence type="predicted"/>
<protein>
    <recommendedName>
        <fullName evidence="1">Transposase (putative) gypsy type domain-containing protein</fullName>
    </recommendedName>
</protein>
<gene>
    <name evidence="2" type="ORF">LSALG_LOCUS4580</name>
</gene>
<organism evidence="2 3">
    <name type="scientific">Lactuca saligna</name>
    <name type="common">Willowleaf lettuce</name>
    <dbReference type="NCBI Taxonomy" id="75948"/>
    <lineage>
        <taxon>Eukaryota</taxon>
        <taxon>Viridiplantae</taxon>
        <taxon>Streptophyta</taxon>
        <taxon>Embryophyta</taxon>
        <taxon>Tracheophyta</taxon>
        <taxon>Spermatophyta</taxon>
        <taxon>Magnoliopsida</taxon>
        <taxon>eudicotyledons</taxon>
        <taxon>Gunneridae</taxon>
        <taxon>Pentapetalae</taxon>
        <taxon>asterids</taxon>
        <taxon>campanulids</taxon>
        <taxon>Asterales</taxon>
        <taxon>Asteraceae</taxon>
        <taxon>Cichorioideae</taxon>
        <taxon>Cichorieae</taxon>
        <taxon>Lactucinae</taxon>
        <taxon>Lactuca</taxon>
    </lineage>
</organism>
<feature type="domain" description="Transposase (putative) gypsy type" evidence="1">
    <location>
        <begin position="99"/>
        <end position="161"/>
    </location>
</feature>